<dbReference type="OrthoDB" id="6334863at2"/>
<proteinExistence type="predicted"/>
<dbReference type="EMBL" id="QMFY01000014">
    <property type="protein sequence ID" value="RAV98961.1"/>
    <property type="molecule type" value="Genomic_DNA"/>
</dbReference>
<name>A0A364XXF2_9BACT</name>
<organism evidence="1 2">
    <name type="scientific">Pseudochryseolinea flava</name>
    <dbReference type="NCBI Taxonomy" id="2059302"/>
    <lineage>
        <taxon>Bacteria</taxon>
        <taxon>Pseudomonadati</taxon>
        <taxon>Bacteroidota</taxon>
        <taxon>Cytophagia</taxon>
        <taxon>Cytophagales</taxon>
        <taxon>Fulvivirgaceae</taxon>
        <taxon>Pseudochryseolinea</taxon>
    </lineage>
</organism>
<evidence type="ECO:0000313" key="2">
    <source>
        <dbReference type="Proteomes" id="UP000251889"/>
    </source>
</evidence>
<dbReference type="AlphaFoldDB" id="A0A364XXF2"/>
<keyword evidence="2" id="KW-1185">Reference proteome</keyword>
<dbReference type="Proteomes" id="UP000251889">
    <property type="component" value="Unassembled WGS sequence"/>
</dbReference>
<sequence length="113" mass="12647">MHTITQTNIKDQMTIENDNGLGLLKIIPFELGDYLKTDRPNVITWYDCHGSVGKYVSLLDETAAGKAKITDVLREALNTGNSLDLLSIIQELKTFCTIFLIKSSQESEVRSKN</sequence>
<gene>
    <name evidence="1" type="ORF">DQQ10_21945</name>
</gene>
<accession>A0A364XXF2</accession>
<protein>
    <submittedName>
        <fullName evidence="1">Uncharacterized protein</fullName>
    </submittedName>
</protein>
<evidence type="ECO:0000313" key="1">
    <source>
        <dbReference type="EMBL" id="RAV98961.1"/>
    </source>
</evidence>
<comment type="caution">
    <text evidence="1">The sequence shown here is derived from an EMBL/GenBank/DDBJ whole genome shotgun (WGS) entry which is preliminary data.</text>
</comment>
<reference evidence="1 2" key="1">
    <citation type="submission" date="2018-06" db="EMBL/GenBank/DDBJ databases">
        <title>Chryseolinea flavus sp. nov., a member of the phylum Bacteroidetes isolated from soil.</title>
        <authorList>
            <person name="Li Y."/>
            <person name="Wang J."/>
        </authorList>
    </citation>
    <scope>NUCLEOTIDE SEQUENCE [LARGE SCALE GENOMIC DNA]</scope>
    <source>
        <strain evidence="1 2">SDU1-6</strain>
    </source>
</reference>